<dbReference type="Pfam" id="PF07519">
    <property type="entry name" value="Tannase"/>
    <property type="match status" value="1"/>
</dbReference>
<proteinExistence type="inferred from homology"/>
<evidence type="ECO:0000256" key="3">
    <source>
        <dbReference type="ARBA" id="ARBA00022729"/>
    </source>
</evidence>
<dbReference type="PANTHER" id="PTHR33938">
    <property type="entry name" value="FERULOYL ESTERASE B-RELATED"/>
    <property type="match status" value="1"/>
</dbReference>
<reference evidence="8 9" key="1">
    <citation type="submission" date="2013-12" db="EMBL/GenBank/DDBJ databases">
        <authorList>
            <person name="Cubeta M."/>
            <person name="Pakala S."/>
            <person name="Fedorova N."/>
            <person name="Thomas E."/>
            <person name="Dean R."/>
            <person name="Jabaji S."/>
            <person name="Neate S."/>
            <person name="Toda T."/>
            <person name="Tavantzis S."/>
            <person name="Vilgalys R."/>
            <person name="Bharathan N."/>
            <person name="Pakala S."/>
            <person name="Losada L.S."/>
            <person name="Zafar N."/>
            <person name="Nierman W."/>
        </authorList>
    </citation>
    <scope>NUCLEOTIDE SEQUENCE [LARGE SCALE GENOMIC DNA]</scope>
    <source>
        <strain evidence="8 9">123E</strain>
    </source>
</reference>
<comment type="catalytic activity">
    <reaction evidence="6">
        <text>feruloyl-polysaccharide + H2O = ferulate + polysaccharide.</text>
        <dbReference type="EC" id="3.1.1.73"/>
    </reaction>
</comment>
<comment type="caution">
    <text evidence="8">The sequence shown here is derived from an EMBL/GenBank/DDBJ whole genome shotgun (WGS) entry which is preliminary data.</text>
</comment>
<dbReference type="HOGENOM" id="CLU_2020836_0_0_1"/>
<dbReference type="OrthoDB" id="3039123at2759"/>
<keyword evidence="9" id="KW-1185">Reference proteome</keyword>
<evidence type="ECO:0000313" key="8">
    <source>
        <dbReference type="EMBL" id="KEP49446.1"/>
    </source>
</evidence>
<dbReference type="InterPro" id="IPR011118">
    <property type="entry name" value="Tannase/feruloyl_esterase"/>
</dbReference>
<dbReference type="PANTHER" id="PTHR33938:SF15">
    <property type="entry name" value="FERULOYL ESTERASE B-RELATED"/>
    <property type="match status" value="1"/>
</dbReference>
<dbReference type="GO" id="GO:0030600">
    <property type="term" value="F:feruloyl esterase activity"/>
    <property type="evidence" value="ECO:0007669"/>
    <property type="project" value="UniProtKB-EC"/>
</dbReference>
<name>A0A074RQU9_9AGAM</name>
<dbReference type="AlphaFoldDB" id="A0A074RQU9"/>
<evidence type="ECO:0000256" key="6">
    <source>
        <dbReference type="ARBA" id="ARBA00034075"/>
    </source>
</evidence>
<keyword evidence="2" id="KW-0119">Carbohydrate metabolism</keyword>
<dbReference type="EC" id="3.1.1.-" evidence="7"/>
<evidence type="ECO:0000256" key="5">
    <source>
        <dbReference type="ARBA" id="ARBA00023157"/>
    </source>
</evidence>
<evidence type="ECO:0000256" key="7">
    <source>
        <dbReference type="RuleBase" id="RU361238"/>
    </source>
</evidence>
<evidence type="ECO:0000256" key="2">
    <source>
        <dbReference type="ARBA" id="ARBA00022651"/>
    </source>
</evidence>
<keyword evidence="5" id="KW-1015">Disulfide bond</keyword>
<dbReference type="STRING" id="1423351.A0A074RQU9"/>
<evidence type="ECO:0000256" key="4">
    <source>
        <dbReference type="ARBA" id="ARBA00022801"/>
    </source>
</evidence>
<accession>A0A074RQU9</accession>
<keyword evidence="3" id="KW-0732">Signal</keyword>
<keyword evidence="1" id="KW-0719">Serine esterase</keyword>
<protein>
    <recommendedName>
        <fullName evidence="7">Carboxylic ester hydrolase</fullName>
        <ecNumber evidence="7">3.1.1.-</ecNumber>
    </recommendedName>
</protein>
<comment type="similarity">
    <text evidence="7">Belongs to the tannase family.</text>
</comment>
<keyword evidence="2" id="KW-0624">Polysaccharide degradation</keyword>
<feature type="non-terminal residue" evidence="8">
    <location>
        <position position="123"/>
    </location>
</feature>
<keyword evidence="2" id="KW-0858">Xylan degradation</keyword>
<gene>
    <name evidence="8" type="ORF">V565_100200</name>
</gene>
<dbReference type="GO" id="GO:0045493">
    <property type="term" value="P:xylan catabolic process"/>
    <property type="evidence" value="ECO:0007669"/>
    <property type="project" value="UniProtKB-KW"/>
</dbReference>
<organism evidence="8 9">
    <name type="scientific">Rhizoctonia solani 123E</name>
    <dbReference type="NCBI Taxonomy" id="1423351"/>
    <lineage>
        <taxon>Eukaryota</taxon>
        <taxon>Fungi</taxon>
        <taxon>Dikarya</taxon>
        <taxon>Basidiomycota</taxon>
        <taxon>Agaricomycotina</taxon>
        <taxon>Agaricomycetes</taxon>
        <taxon>Cantharellales</taxon>
        <taxon>Ceratobasidiaceae</taxon>
        <taxon>Rhizoctonia</taxon>
    </lineage>
</organism>
<dbReference type="EMBL" id="AZST01000362">
    <property type="protein sequence ID" value="KEP49446.1"/>
    <property type="molecule type" value="Genomic_DNA"/>
</dbReference>
<evidence type="ECO:0000256" key="1">
    <source>
        <dbReference type="ARBA" id="ARBA00022487"/>
    </source>
</evidence>
<keyword evidence="4 7" id="KW-0378">Hydrolase</keyword>
<evidence type="ECO:0000313" key="9">
    <source>
        <dbReference type="Proteomes" id="UP000027456"/>
    </source>
</evidence>
<dbReference type="Proteomes" id="UP000027456">
    <property type="component" value="Unassembled WGS sequence"/>
</dbReference>
<sequence length="123" mass="13124">MSLSNSTFTPNCTALLDSAPALIPGLRPYVAQTYPAGSSFSLGNTTTFSDLSEFCRFGAQYNTSTNSQIQFEVWLPTADNWNGRFAHAGNGGDLGSISYQEMSVPMTKYGFAMASTNTGHNGS</sequence>